<evidence type="ECO:0000256" key="1">
    <source>
        <dbReference type="ARBA" id="ARBA00004123"/>
    </source>
</evidence>
<protein>
    <recommendedName>
        <fullName evidence="3">Mediator of RNA polymerase II transcription subunit 28</fullName>
    </recommendedName>
    <alternativeName>
        <fullName evidence="9">Mediator complex subunit 28</fullName>
    </alternativeName>
</protein>
<evidence type="ECO:0000256" key="6">
    <source>
        <dbReference type="ARBA" id="ARBA00023159"/>
    </source>
</evidence>
<keyword evidence="8" id="KW-0539">Nucleus</keyword>
<sequence>MAGLAPGIHIVDEFEKAFQDCLAVLTNPDHFNSRDSDETRTSVDLTIQHFLDVSKQMDCFFLQKRLLLSEQKPEHLLVESIQELKNELARKDALLDKYHEKIQVWQNLLQDVPGMPRPPPPAPPAPSQPTQSIPPMQPGPSSQIPPQVGQPGAAPPTHPHHMMQHHGIPPMTSSPVPMQPGMVMQPQQMHPQQHAMAGAQPGGLQGPLAYLERTMSNIGMPDTSGR</sequence>
<proteinExistence type="evidence at transcript level"/>
<evidence type="ECO:0000256" key="5">
    <source>
        <dbReference type="ARBA" id="ARBA00023054"/>
    </source>
</evidence>
<reference evidence="11" key="1">
    <citation type="journal article" date="2016" name="Mol. Ecol. Resour.">
        <title>Evaluation of the impact of RNA preservation methods of spiders for de novo transcriptome assembly.</title>
        <authorList>
            <person name="Kono N."/>
            <person name="Nakamura H."/>
            <person name="Ito Y."/>
            <person name="Tomita M."/>
            <person name="Arakawa K."/>
        </authorList>
    </citation>
    <scope>NUCLEOTIDE SEQUENCE</scope>
    <source>
        <tissue evidence="11">Whole body</tissue>
    </source>
</reference>
<evidence type="ECO:0000256" key="7">
    <source>
        <dbReference type="ARBA" id="ARBA00023163"/>
    </source>
</evidence>
<evidence type="ECO:0000313" key="11">
    <source>
        <dbReference type="EMBL" id="LAA08962.1"/>
    </source>
</evidence>
<keyword evidence="6" id="KW-0010">Activator</keyword>
<comment type="similarity">
    <text evidence="2">Belongs to the Mediator complex subunit 28 family.</text>
</comment>
<evidence type="ECO:0000256" key="2">
    <source>
        <dbReference type="ARBA" id="ARBA00005571"/>
    </source>
</evidence>
<evidence type="ECO:0000256" key="3">
    <source>
        <dbReference type="ARBA" id="ARBA00019683"/>
    </source>
</evidence>
<keyword evidence="4" id="KW-0805">Transcription regulation</keyword>
<evidence type="ECO:0000256" key="4">
    <source>
        <dbReference type="ARBA" id="ARBA00023015"/>
    </source>
</evidence>
<evidence type="ECO:0000256" key="9">
    <source>
        <dbReference type="ARBA" id="ARBA00031964"/>
    </source>
</evidence>
<name>A0A2L2YLH5_PARTP</name>
<dbReference type="PANTHER" id="PTHR13512:SF2">
    <property type="entry name" value="MEDIATOR OF RNA POLYMERASE II TRANSCRIPTION SUBUNIT 28"/>
    <property type="match status" value="1"/>
</dbReference>
<dbReference type="Pfam" id="PF11594">
    <property type="entry name" value="Med28"/>
    <property type="match status" value="1"/>
</dbReference>
<keyword evidence="7" id="KW-0804">Transcription</keyword>
<feature type="compositionally biased region" description="Pro residues" evidence="10">
    <location>
        <begin position="115"/>
        <end position="127"/>
    </location>
</feature>
<feature type="region of interest" description="Disordered" evidence="10">
    <location>
        <begin position="111"/>
        <end position="169"/>
    </location>
</feature>
<comment type="subcellular location">
    <subcellularLocation>
        <location evidence="1">Nucleus</location>
    </subcellularLocation>
</comment>
<dbReference type="OrthoDB" id="2286203at2759"/>
<evidence type="ECO:0000256" key="8">
    <source>
        <dbReference type="ARBA" id="ARBA00023242"/>
    </source>
</evidence>
<dbReference type="AlphaFoldDB" id="A0A2L2YLH5"/>
<accession>A0A2L2YLH5</accession>
<organism evidence="11">
    <name type="scientific">Parasteatoda tepidariorum</name>
    <name type="common">Common house spider</name>
    <name type="synonym">Achaearanea tepidariorum</name>
    <dbReference type="NCBI Taxonomy" id="114398"/>
    <lineage>
        <taxon>Eukaryota</taxon>
        <taxon>Metazoa</taxon>
        <taxon>Ecdysozoa</taxon>
        <taxon>Arthropoda</taxon>
        <taxon>Chelicerata</taxon>
        <taxon>Arachnida</taxon>
        <taxon>Araneae</taxon>
        <taxon>Araneomorphae</taxon>
        <taxon>Entelegynae</taxon>
        <taxon>Araneoidea</taxon>
        <taxon>Theridiidae</taxon>
        <taxon>Parasteatoda</taxon>
    </lineage>
</organism>
<evidence type="ECO:0000256" key="10">
    <source>
        <dbReference type="SAM" id="MobiDB-lite"/>
    </source>
</evidence>
<dbReference type="EMBL" id="IAAA01029999">
    <property type="protein sequence ID" value="LAA08962.1"/>
    <property type="molecule type" value="mRNA"/>
</dbReference>
<dbReference type="PANTHER" id="PTHR13512">
    <property type="entry name" value="MEDIATOR COMPLEX SUBUNIT 28"/>
    <property type="match status" value="1"/>
</dbReference>
<dbReference type="InterPro" id="IPR021640">
    <property type="entry name" value="Mediator_Med28"/>
</dbReference>
<dbReference type="GO" id="GO:0016592">
    <property type="term" value="C:mediator complex"/>
    <property type="evidence" value="ECO:0007669"/>
    <property type="project" value="TreeGrafter"/>
</dbReference>
<dbReference type="EMBL" id="IAAA01030000">
    <property type="protein sequence ID" value="LAA08964.1"/>
    <property type="molecule type" value="mRNA"/>
</dbReference>
<keyword evidence="5" id="KW-0175">Coiled coil</keyword>